<reference evidence="1 2" key="1">
    <citation type="submission" date="2021-07" db="EMBL/GenBank/DDBJ databases">
        <authorList>
            <person name="Palmer J.M."/>
        </authorList>
    </citation>
    <scope>NUCLEOTIDE SEQUENCE [LARGE SCALE GENOMIC DNA]</scope>
    <source>
        <strain evidence="1 2">AT_MEX2019</strain>
        <tissue evidence="1">Muscle</tissue>
    </source>
</reference>
<sequence>MRSDSVTNSSHHSKVLLNKTIQMFHQVAGRVAEPDHTADGTFKAPPCPINIRKNSVQTFLFSQLNSRNNHAASGSTRSSNICLSSSLVLIHLNVINVFVSANDKKTSQTIRLVKMLLYIGSNISINQICVSAEQKLVQQI</sequence>
<name>A0ABU7B0I4_9TELE</name>
<evidence type="ECO:0000313" key="1">
    <source>
        <dbReference type="EMBL" id="MED6243784.1"/>
    </source>
</evidence>
<proteinExistence type="predicted"/>
<comment type="caution">
    <text evidence="1">The sequence shown here is derived from an EMBL/GenBank/DDBJ whole genome shotgun (WGS) entry which is preliminary data.</text>
</comment>
<keyword evidence="2" id="KW-1185">Reference proteome</keyword>
<accession>A0ABU7B0I4</accession>
<gene>
    <name evidence="1" type="ORF">ATANTOWER_026892</name>
</gene>
<dbReference type="Proteomes" id="UP001345963">
    <property type="component" value="Unassembled WGS sequence"/>
</dbReference>
<protein>
    <submittedName>
        <fullName evidence="1">Uncharacterized protein</fullName>
    </submittedName>
</protein>
<evidence type="ECO:0000313" key="2">
    <source>
        <dbReference type="Proteomes" id="UP001345963"/>
    </source>
</evidence>
<dbReference type="EMBL" id="JAHUTI010035959">
    <property type="protein sequence ID" value="MED6243784.1"/>
    <property type="molecule type" value="Genomic_DNA"/>
</dbReference>
<organism evidence="1 2">
    <name type="scientific">Ataeniobius toweri</name>
    <dbReference type="NCBI Taxonomy" id="208326"/>
    <lineage>
        <taxon>Eukaryota</taxon>
        <taxon>Metazoa</taxon>
        <taxon>Chordata</taxon>
        <taxon>Craniata</taxon>
        <taxon>Vertebrata</taxon>
        <taxon>Euteleostomi</taxon>
        <taxon>Actinopterygii</taxon>
        <taxon>Neopterygii</taxon>
        <taxon>Teleostei</taxon>
        <taxon>Neoteleostei</taxon>
        <taxon>Acanthomorphata</taxon>
        <taxon>Ovalentaria</taxon>
        <taxon>Atherinomorphae</taxon>
        <taxon>Cyprinodontiformes</taxon>
        <taxon>Goodeidae</taxon>
        <taxon>Ataeniobius</taxon>
    </lineage>
</organism>